<proteinExistence type="predicted"/>
<dbReference type="EMBL" id="QGQD01000022">
    <property type="protein sequence ID" value="TLD02188.1"/>
    <property type="molecule type" value="Genomic_DNA"/>
</dbReference>
<dbReference type="Proteomes" id="UP000306509">
    <property type="component" value="Unassembled WGS sequence"/>
</dbReference>
<dbReference type="AlphaFoldDB" id="A0A4V6YR54"/>
<evidence type="ECO:0000313" key="3">
    <source>
        <dbReference type="Proteomes" id="UP000306509"/>
    </source>
</evidence>
<dbReference type="STRING" id="180332.GCA_000797495_04265"/>
<organism evidence="2 3">
    <name type="scientific">Robinsoniella peoriensis</name>
    <dbReference type="NCBI Taxonomy" id="180332"/>
    <lineage>
        <taxon>Bacteria</taxon>
        <taxon>Bacillati</taxon>
        <taxon>Bacillota</taxon>
        <taxon>Clostridia</taxon>
        <taxon>Lachnospirales</taxon>
        <taxon>Lachnospiraceae</taxon>
        <taxon>Robinsoniella</taxon>
    </lineage>
</organism>
<sequence length="157" mass="17639">MTGDIFSSLMKGLSELMPEDDPCIRAFQLQSDIKKFKAKEDEIYREVGKKALEQDGEIRFPEDLNKLLAARRQRQAAEEELFDLQSGRKGREEETREECEEEDCTVCAECGAANPCDHAFCKECGAKLKTEGRKCPDCGNDVETDAKFCGQCGKRIG</sequence>
<feature type="domain" description="DZANK-type" evidence="1">
    <location>
        <begin position="107"/>
        <end position="153"/>
    </location>
</feature>
<dbReference type="OrthoDB" id="9788304at2"/>
<name>A0A4V6YR54_9FIRM</name>
<accession>A0A4V6YR54</accession>
<evidence type="ECO:0000313" key="2">
    <source>
        <dbReference type="EMBL" id="TLD02188.1"/>
    </source>
</evidence>
<dbReference type="RefSeq" id="WP_044293248.1">
    <property type="nucleotide sequence ID" value="NZ_CABMJZ010000133.1"/>
</dbReference>
<protein>
    <submittedName>
        <fullName evidence="2">Double zinc ribbon</fullName>
    </submittedName>
</protein>
<comment type="caution">
    <text evidence="2">The sequence shown here is derived from an EMBL/GenBank/DDBJ whole genome shotgun (WGS) entry which is preliminary data.</text>
</comment>
<dbReference type="SUPFAM" id="SSF57850">
    <property type="entry name" value="RING/U-box"/>
    <property type="match status" value="1"/>
</dbReference>
<dbReference type="Pfam" id="PF12773">
    <property type="entry name" value="DZR"/>
    <property type="match status" value="1"/>
</dbReference>
<gene>
    <name evidence="2" type="ORF">DSM106044_00994</name>
</gene>
<dbReference type="InterPro" id="IPR025874">
    <property type="entry name" value="DZR"/>
</dbReference>
<evidence type="ECO:0000259" key="1">
    <source>
        <dbReference type="Pfam" id="PF12773"/>
    </source>
</evidence>
<keyword evidence="3" id="KW-1185">Reference proteome</keyword>
<reference evidence="2 3" key="1">
    <citation type="journal article" date="2019" name="Anaerobe">
        <title>Detection of Robinsoniella peoriensis in multiple bone samples of a trauma patient.</title>
        <authorList>
            <person name="Schrottner P."/>
            <person name="Hartwich K."/>
            <person name="Bunk B."/>
            <person name="Schober I."/>
            <person name="Helbig S."/>
            <person name="Rudolph W.W."/>
            <person name="Gunzer F."/>
        </authorList>
    </citation>
    <scope>NUCLEOTIDE SEQUENCE [LARGE SCALE GENOMIC DNA]</scope>
    <source>
        <strain evidence="2 3">DSM 106044</strain>
    </source>
</reference>